<dbReference type="AlphaFoldDB" id="A0A7J7JFZ4"/>
<dbReference type="InterPro" id="IPR006439">
    <property type="entry name" value="HAD-SF_hydro_IA"/>
</dbReference>
<dbReference type="NCBIfam" id="TIGR01549">
    <property type="entry name" value="HAD-SF-IA-v1"/>
    <property type="match status" value="1"/>
</dbReference>
<accession>A0A7J7JFZ4</accession>
<evidence type="ECO:0000313" key="1">
    <source>
        <dbReference type="EMBL" id="KAF6025219.1"/>
    </source>
</evidence>
<comment type="caution">
    <text evidence="1">The sequence shown here is derived from an EMBL/GenBank/DDBJ whole genome shotgun (WGS) entry which is preliminary data.</text>
</comment>
<dbReference type="PANTHER" id="PTHR46191:SF2">
    <property type="entry name" value="HALOACID DEHALOGENASE-LIKE HYDROLASE DOMAIN-CONTAINING PROTEIN 3"/>
    <property type="match status" value="1"/>
</dbReference>
<evidence type="ECO:0000313" key="2">
    <source>
        <dbReference type="Proteomes" id="UP000593567"/>
    </source>
</evidence>
<proteinExistence type="predicted"/>
<reference evidence="1" key="1">
    <citation type="submission" date="2020-06" db="EMBL/GenBank/DDBJ databases">
        <title>Draft genome of Bugula neritina, a colonial animal packing powerful symbionts and potential medicines.</title>
        <authorList>
            <person name="Rayko M."/>
        </authorList>
    </citation>
    <scope>NUCLEOTIDE SEQUENCE [LARGE SCALE GENOMIC DNA]</scope>
    <source>
        <strain evidence="1">Kwan_BN1</strain>
    </source>
</reference>
<dbReference type="InterPro" id="IPR051828">
    <property type="entry name" value="HAD-like_hydrolase_domain"/>
</dbReference>
<dbReference type="PANTHER" id="PTHR46191">
    <property type="match status" value="1"/>
</dbReference>
<dbReference type="EMBL" id="VXIV02002485">
    <property type="protein sequence ID" value="KAF6025219.1"/>
    <property type="molecule type" value="Genomic_DNA"/>
</dbReference>
<dbReference type="InterPro" id="IPR036412">
    <property type="entry name" value="HAD-like_sf"/>
</dbReference>
<keyword evidence="2" id="KW-1185">Reference proteome</keyword>
<organism evidence="1 2">
    <name type="scientific">Bugula neritina</name>
    <name type="common">Brown bryozoan</name>
    <name type="synonym">Sertularia neritina</name>
    <dbReference type="NCBI Taxonomy" id="10212"/>
    <lineage>
        <taxon>Eukaryota</taxon>
        <taxon>Metazoa</taxon>
        <taxon>Spiralia</taxon>
        <taxon>Lophotrochozoa</taxon>
        <taxon>Bryozoa</taxon>
        <taxon>Gymnolaemata</taxon>
        <taxon>Cheilostomatida</taxon>
        <taxon>Flustrina</taxon>
        <taxon>Buguloidea</taxon>
        <taxon>Bugulidae</taxon>
        <taxon>Bugula</taxon>
    </lineage>
</organism>
<dbReference type="OrthoDB" id="444127at2759"/>
<dbReference type="SUPFAM" id="SSF56784">
    <property type="entry name" value="HAD-like"/>
    <property type="match status" value="1"/>
</dbReference>
<sequence length="159" mass="17578">METIAPFTLHTSKEETNNFCDSLYERFSTGVAYEIMSNANETVGKLCECIDVAVLTNNDSRIRNVLQDLFSSVGFKAIIVSNEEGFCKPDERIFLKAIEAAGGKELPRDQIMHIGDSYTNDFLPATSLGLNALLLSPDGHNSCKQSQTISSIDQVFQFL</sequence>
<protein>
    <submittedName>
        <fullName evidence="1">HDHD3</fullName>
    </submittedName>
</protein>
<dbReference type="InterPro" id="IPR023214">
    <property type="entry name" value="HAD_sf"/>
</dbReference>
<dbReference type="Gene3D" id="3.40.50.1000">
    <property type="entry name" value="HAD superfamily/HAD-like"/>
    <property type="match status" value="1"/>
</dbReference>
<gene>
    <name evidence="1" type="ORF">EB796_016485</name>
</gene>
<dbReference type="Proteomes" id="UP000593567">
    <property type="component" value="Unassembled WGS sequence"/>
</dbReference>
<name>A0A7J7JFZ4_BUGNE</name>
<dbReference type="Pfam" id="PF00702">
    <property type="entry name" value="Hydrolase"/>
    <property type="match status" value="1"/>
</dbReference>